<feature type="compositionally biased region" description="Polar residues" evidence="1">
    <location>
        <begin position="42"/>
        <end position="53"/>
    </location>
</feature>
<dbReference type="RefSeq" id="XP_052746642.1">
    <property type="nucleotide sequence ID" value="XM_052890682.1"/>
</dbReference>
<keyword evidence="3" id="KW-1185">Reference proteome</keyword>
<dbReference type="PANTHER" id="PTHR46599">
    <property type="entry name" value="PIGGYBAC TRANSPOSABLE ELEMENT-DERIVED PROTEIN 4"/>
    <property type="match status" value="1"/>
</dbReference>
<feature type="region of interest" description="Disordered" evidence="1">
    <location>
        <begin position="1"/>
        <end position="95"/>
    </location>
</feature>
<evidence type="ECO:0000313" key="5">
    <source>
        <dbReference type="RefSeq" id="XP_052744652.1"/>
    </source>
</evidence>
<name>A0ABM3M000_BICAN</name>
<reference evidence="4 5" key="1">
    <citation type="submission" date="2025-05" db="UniProtKB">
        <authorList>
            <consortium name="RefSeq"/>
        </authorList>
    </citation>
    <scope>IDENTIFICATION</scope>
</reference>
<evidence type="ECO:0000313" key="4">
    <source>
        <dbReference type="RefSeq" id="XP_052738147.1"/>
    </source>
</evidence>
<feature type="compositionally biased region" description="Basic and acidic residues" evidence="1">
    <location>
        <begin position="1"/>
        <end position="15"/>
    </location>
</feature>
<feature type="compositionally biased region" description="Polar residues" evidence="1">
    <location>
        <begin position="83"/>
        <end position="95"/>
    </location>
</feature>
<dbReference type="Proteomes" id="UP001652582">
    <property type="component" value="Chromosome Z"/>
</dbReference>
<dbReference type="GeneID" id="128199384"/>
<dbReference type="RefSeq" id="XP_052744652.1">
    <property type="nucleotide sequence ID" value="XM_052888692.1"/>
</dbReference>
<evidence type="ECO:0000313" key="6">
    <source>
        <dbReference type="RefSeq" id="XP_052746642.1"/>
    </source>
</evidence>
<feature type="compositionally biased region" description="Acidic residues" evidence="1">
    <location>
        <begin position="16"/>
        <end position="37"/>
    </location>
</feature>
<organism evidence="3 5">
    <name type="scientific">Bicyclus anynana</name>
    <name type="common">Squinting bush brown butterfly</name>
    <dbReference type="NCBI Taxonomy" id="110368"/>
    <lineage>
        <taxon>Eukaryota</taxon>
        <taxon>Metazoa</taxon>
        <taxon>Ecdysozoa</taxon>
        <taxon>Arthropoda</taxon>
        <taxon>Hexapoda</taxon>
        <taxon>Insecta</taxon>
        <taxon>Pterygota</taxon>
        <taxon>Neoptera</taxon>
        <taxon>Endopterygota</taxon>
        <taxon>Lepidoptera</taxon>
        <taxon>Glossata</taxon>
        <taxon>Ditrysia</taxon>
        <taxon>Papilionoidea</taxon>
        <taxon>Nymphalidae</taxon>
        <taxon>Satyrinae</taxon>
        <taxon>Satyrini</taxon>
        <taxon>Mycalesina</taxon>
        <taxon>Bicyclus</taxon>
    </lineage>
</organism>
<protein>
    <submittedName>
        <fullName evidence="4 5">PiggyBac transposable element-derived protein 4-like</fullName>
    </submittedName>
</protein>
<proteinExistence type="predicted"/>
<dbReference type="RefSeq" id="XP_052738147.1">
    <property type="nucleotide sequence ID" value="XM_052882187.1"/>
</dbReference>
<feature type="domain" description="PiggyBac transposable element-derived protein" evidence="2">
    <location>
        <begin position="146"/>
        <end position="499"/>
    </location>
</feature>
<dbReference type="InterPro" id="IPR029526">
    <property type="entry name" value="PGBD"/>
</dbReference>
<gene>
    <name evidence="5" type="primary">LOC128199384</name>
    <name evidence="4" type="synonym">LOC128198190</name>
    <name evidence="6" type="synonym">LOC128199722</name>
</gene>
<dbReference type="PANTHER" id="PTHR46599:SF6">
    <property type="entry name" value="DUAL SPECIFICITY PHOSPHATASE 26"/>
    <property type="match status" value="1"/>
</dbReference>
<dbReference type="Pfam" id="PF13843">
    <property type="entry name" value="DDE_Tnp_1_7"/>
    <property type="match status" value="1"/>
</dbReference>
<evidence type="ECO:0000259" key="2">
    <source>
        <dbReference type="Pfam" id="PF13843"/>
    </source>
</evidence>
<dbReference type="Proteomes" id="UP001652582">
    <property type="component" value="Chromosome 6"/>
</dbReference>
<accession>A0ABM3M000</accession>
<dbReference type="Proteomes" id="UP001652582">
    <property type="component" value="Chromosome 23"/>
</dbReference>
<sequence length="609" mass="70157">MDLRKQEEQISKWLEEEAEDDEEGSNDTASETEDNVEEEIHLNTSDSEFSNESSEPEDGIIRPSKRQRTQIIDSDDSLGDIYETNSPQTSNQGNQRVLQSTSRFLYGKNQHKWSSVPRSATTRTLRRNIVHFIPGPRGEARELQEPIDLFRLFITDDMLQQVVTFTNAEILTQRNKYKHESYTVSLTSLSEIKALLGLLLNAAAMKSNHLPTRILFNTQRSGTIFKACMSAERFNFLIKCLRFDEKQTRDDRRKEDKFTHIRELWQNMINNFQKWYTPGSYITVDEQLVGFRGRCPFRIYIPNKPNKYGIKLVMAADVNSKYVINAIPYLGKGTDTQKQPLATFFIKNITTPLHGTNRNITMDNWFTSVSLADELLQSPYNLTLVGTLRSNKREIPGKLKNSRSRAIGTSMFCYDGDKTLVSYKAKSNKVVFVLSTIHDQPNIEVTTGKPEIIHFYNSTKGAVDTVDQMCSNMCVNRKTNRWPLCIFYNMLNLASINAYAIYISNNLRNKKKPTLRRDFVMKMGDQLMEPWLRERLQTVTLRRDIKVMIKDIIGESSEPETPVHSVTNVRKICYLCPSKARRMTKHRCMRCKNAICGSHNIDMCSSCAE</sequence>
<evidence type="ECO:0000256" key="1">
    <source>
        <dbReference type="SAM" id="MobiDB-lite"/>
    </source>
</evidence>
<evidence type="ECO:0000313" key="3">
    <source>
        <dbReference type="Proteomes" id="UP001652582"/>
    </source>
</evidence>